<dbReference type="InterPro" id="IPR036412">
    <property type="entry name" value="HAD-like_sf"/>
</dbReference>
<dbReference type="GO" id="GO:0005886">
    <property type="term" value="C:plasma membrane"/>
    <property type="evidence" value="ECO:0007669"/>
    <property type="project" value="UniProtKB-SubCell"/>
</dbReference>
<evidence type="ECO:0000256" key="9">
    <source>
        <dbReference type="ARBA" id="ARBA00022490"/>
    </source>
</evidence>
<evidence type="ECO:0000256" key="10">
    <source>
        <dbReference type="ARBA" id="ARBA00022692"/>
    </source>
</evidence>
<keyword evidence="15" id="KW-0413">Isomerase</keyword>
<dbReference type="GO" id="GO:0046872">
    <property type="term" value="F:metal ion binding"/>
    <property type="evidence" value="ECO:0007669"/>
    <property type="project" value="UniProtKB-KW"/>
</dbReference>
<evidence type="ECO:0000256" key="3">
    <source>
        <dbReference type="ARBA" id="ARBA00004699"/>
    </source>
</evidence>
<evidence type="ECO:0000256" key="6">
    <source>
        <dbReference type="ARBA" id="ARBA00011738"/>
    </source>
</evidence>
<dbReference type="InterPro" id="IPR032818">
    <property type="entry name" value="DedA-like"/>
</dbReference>
<keyword evidence="14 19" id="KW-0472">Membrane</keyword>
<comment type="similarity">
    <text evidence="4">Belongs to the eukaryotic PMM family.</text>
</comment>
<keyword evidence="10 19" id="KW-0812">Transmembrane</keyword>
<evidence type="ECO:0000256" key="19">
    <source>
        <dbReference type="SAM" id="Phobius"/>
    </source>
</evidence>
<evidence type="ECO:0000256" key="14">
    <source>
        <dbReference type="ARBA" id="ARBA00023136"/>
    </source>
</evidence>
<dbReference type="InterPro" id="IPR005002">
    <property type="entry name" value="PMM"/>
</dbReference>
<organism evidence="21 22">
    <name type="scientific">Candidatus Kaiserbacteria bacterium RIFCSPHIGHO2_01_FULL_56_24</name>
    <dbReference type="NCBI Taxonomy" id="1798487"/>
    <lineage>
        <taxon>Bacteria</taxon>
        <taxon>Candidatus Kaiseribacteriota</taxon>
    </lineage>
</organism>
<feature type="domain" description="VTT" evidence="20">
    <location>
        <begin position="35"/>
        <end position="160"/>
    </location>
</feature>
<feature type="transmembrane region" description="Helical" evidence="19">
    <location>
        <begin position="29"/>
        <end position="48"/>
    </location>
</feature>
<evidence type="ECO:0000259" key="20">
    <source>
        <dbReference type="Pfam" id="PF09335"/>
    </source>
</evidence>
<keyword evidence="12 18" id="KW-0460">Magnesium</keyword>
<accession>A0A1F6DFD9</accession>
<dbReference type="Proteomes" id="UP000176377">
    <property type="component" value="Unassembled WGS sequence"/>
</dbReference>
<feature type="transmembrane region" description="Helical" evidence="19">
    <location>
        <begin position="55"/>
        <end position="76"/>
    </location>
</feature>
<comment type="cofactor">
    <cofactor evidence="18">
        <name>Mg(2+)</name>
        <dbReference type="ChEBI" id="CHEBI:18420"/>
    </cofactor>
</comment>
<evidence type="ECO:0000313" key="21">
    <source>
        <dbReference type="EMBL" id="OGG60148.1"/>
    </source>
</evidence>
<dbReference type="EMBL" id="MFLA01000013">
    <property type="protein sequence ID" value="OGG60148.1"/>
    <property type="molecule type" value="Genomic_DNA"/>
</dbReference>
<dbReference type="PANTHER" id="PTHR30353">
    <property type="entry name" value="INNER MEMBRANE PROTEIN DEDA-RELATED"/>
    <property type="match status" value="1"/>
</dbReference>
<evidence type="ECO:0000256" key="4">
    <source>
        <dbReference type="ARBA" id="ARBA00009736"/>
    </source>
</evidence>
<evidence type="ECO:0000256" key="5">
    <source>
        <dbReference type="ARBA" id="ARBA00010792"/>
    </source>
</evidence>
<dbReference type="InterPro" id="IPR023214">
    <property type="entry name" value="HAD_sf"/>
</dbReference>
<dbReference type="SUPFAM" id="SSF56784">
    <property type="entry name" value="HAD-like"/>
    <property type="match status" value="1"/>
</dbReference>
<comment type="pathway">
    <text evidence="3">Nucleotide-sugar biosynthesis; GDP-alpha-D-mannose biosynthesis; alpha-D-mannose 1-phosphate from D-fructose 6-phosphate: step 2/2.</text>
</comment>
<feature type="active site" description="Nucleophile" evidence="16">
    <location>
        <position position="214"/>
    </location>
</feature>
<feature type="binding site" evidence="17">
    <location>
        <position position="384"/>
    </location>
    <ligand>
        <name>alpha-D-mannose 1-phosphate</name>
        <dbReference type="ChEBI" id="CHEBI:58409"/>
    </ligand>
</feature>
<feature type="transmembrane region" description="Helical" evidence="19">
    <location>
        <begin position="112"/>
        <end position="133"/>
    </location>
</feature>
<comment type="similarity">
    <text evidence="5">Belongs to the DedA family.</text>
</comment>
<evidence type="ECO:0000256" key="15">
    <source>
        <dbReference type="ARBA" id="ARBA00023235"/>
    </source>
</evidence>
<gene>
    <name evidence="21" type="ORF">A2765_01095</name>
</gene>
<dbReference type="GO" id="GO:0005737">
    <property type="term" value="C:cytoplasm"/>
    <property type="evidence" value="ECO:0007669"/>
    <property type="project" value="UniProtKB-SubCell"/>
</dbReference>
<feature type="binding site" evidence="18">
    <location>
        <position position="216"/>
    </location>
    <ligand>
        <name>Mg(2+)</name>
        <dbReference type="ChEBI" id="CHEBI:18420"/>
        <label>1</label>
    </ligand>
</feature>
<dbReference type="Pfam" id="PF03332">
    <property type="entry name" value="PMM"/>
    <property type="match status" value="1"/>
</dbReference>
<name>A0A1F6DFD9_9BACT</name>
<dbReference type="GO" id="GO:0016791">
    <property type="term" value="F:phosphatase activity"/>
    <property type="evidence" value="ECO:0007669"/>
    <property type="project" value="UniProtKB-ARBA"/>
</dbReference>
<dbReference type="InterPro" id="IPR032816">
    <property type="entry name" value="VTT_dom"/>
</dbReference>
<protein>
    <recommendedName>
        <fullName evidence="7">phosphomannomutase</fullName>
        <ecNumber evidence="7">5.4.2.8</ecNumber>
    </recommendedName>
</protein>
<evidence type="ECO:0000256" key="17">
    <source>
        <dbReference type="PIRSR" id="PIRSR605002-2"/>
    </source>
</evidence>
<evidence type="ECO:0000256" key="16">
    <source>
        <dbReference type="PIRSR" id="PIRSR605002-1"/>
    </source>
</evidence>
<dbReference type="EC" id="5.4.2.8" evidence="7"/>
<evidence type="ECO:0000313" key="22">
    <source>
        <dbReference type="Proteomes" id="UP000176377"/>
    </source>
</evidence>
<evidence type="ECO:0000256" key="1">
    <source>
        <dbReference type="ARBA" id="ARBA00004496"/>
    </source>
</evidence>
<dbReference type="InterPro" id="IPR043169">
    <property type="entry name" value="PMM_cap"/>
</dbReference>
<evidence type="ECO:0000256" key="18">
    <source>
        <dbReference type="PIRSR" id="PIRSR605002-3"/>
    </source>
</evidence>
<evidence type="ECO:0000256" key="11">
    <source>
        <dbReference type="ARBA" id="ARBA00022723"/>
    </source>
</evidence>
<comment type="caution">
    <text evidence="21">The sequence shown here is derived from an EMBL/GenBank/DDBJ whole genome shotgun (WGS) entry which is preliminary data.</text>
</comment>
<keyword evidence="11 18" id="KW-0479">Metal-binding</keyword>
<feature type="binding site" evidence="18">
    <location>
        <position position="415"/>
    </location>
    <ligand>
        <name>Mg(2+)</name>
        <dbReference type="ChEBI" id="CHEBI:18420"/>
        <label>1</label>
    </ligand>
</feature>
<comment type="subcellular location">
    <subcellularLocation>
        <location evidence="2">Cell membrane</location>
        <topology evidence="2">Multi-pass membrane protein</topology>
    </subcellularLocation>
    <subcellularLocation>
        <location evidence="1">Cytoplasm</location>
    </subcellularLocation>
</comment>
<dbReference type="Pfam" id="PF09335">
    <property type="entry name" value="VTT_dom"/>
    <property type="match status" value="1"/>
</dbReference>
<evidence type="ECO:0000256" key="13">
    <source>
        <dbReference type="ARBA" id="ARBA00022989"/>
    </source>
</evidence>
<dbReference type="Gene3D" id="3.30.1240.20">
    <property type="match status" value="1"/>
</dbReference>
<dbReference type="UniPathway" id="UPA00126">
    <property type="reaction ID" value="UER00424"/>
</dbReference>
<dbReference type="InterPro" id="IPR006379">
    <property type="entry name" value="HAD-SF_hydro_IIB"/>
</dbReference>
<dbReference type="PANTHER" id="PTHR30353:SF0">
    <property type="entry name" value="TRANSMEMBRANE PROTEIN"/>
    <property type="match status" value="1"/>
</dbReference>
<feature type="binding site" evidence="17">
    <location>
        <position position="331"/>
    </location>
    <ligand>
        <name>alpha-D-mannose 1-phosphate</name>
        <dbReference type="ChEBI" id="CHEBI:58409"/>
    </ligand>
</feature>
<sequence length="452" mass="49742">MLFGIDLIQVIQAIGYPGIFAIVLAESGIFFGVSLPGGSLLFTAGLLASQGYLNIYVLLATIFVAAVLGDTVGYWFGAWVGPTLYSRSDSRFFKQSHLAQTKLFFDEHGAKAILLGRFIPIIRTFISILAGVAGMRYKTFLFYNILGAIIWGGGFTLGGYFLGSVVPDIEKYITLIVLAIIAVTMIPFFMQMRKSMKGMRAMPEAAAPRAVIFDLDDTLAESFQPPTAEILEKIFALAERFPVAVMSGAAFSRIERDILKRVPHQNDASNFYVLSDNAARCDVWKGAGWETAYSFPLSEDERAGITQAIEEAVEETDIFDGEEKLYRIVDRETSVAFAALEDDAPKTKKSAWDPQMVKRPKLGNALQEKLPGYEVLIGGKTTIDIVRKGVSKAFGVEWLAKELKTDPKDMLFVGDAFYEGGNDAVVIPTGITTHMTSGPEETEKLIDEMLRH</sequence>
<evidence type="ECO:0000256" key="7">
    <source>
        <dbReference type="ARBA" id="ARBA00012730"/>
    </source>
</evidence>
<feature type="active site" description="Proton donor/acceptor" evidence="16">
    <location>
        <position position="216"/>
    </location>
</feature>
<dbReference type="GO" id="GO:0009298">
    <property type="term" value="P:GDP-mannose biosynthetic process"/>
    <property type="evidence" value="ECO:0007669"/>
    <property type="project" value="UniProtKB-UniPathway"/>
</dbReference>
<comment type="subunit">
    <text evidence="6">Homodimer.</text>
</comment>
<keyword evidence="8" id="KW-1003">Cell membrane</keyword>
<proteinExistence type="inferred from homology"/>
<feature type="transmembrane region" description="Helical" evidence="19">
    <location>
        <begin position="140"/>
        <end position="160"/>
    </location>
</feature>
<keyword evidence="13 19" id="KW-1133">Transmembrane helix</keyword>
<dbReference type="GO" id="GO:0004615">
    <property type="term" value="F:phosphomannomutase activity"/>
    <property type="evidence" value="ECO:0007669"/>
    <property type="project" value="UniProtKB-EC"/>
</dbReference>
<dbReference type="AlphaFoldDB" id="A0A1F6DFD9"/>
<feature type="binding site" evidence="18">
    <location>
        <position position="214"/>
    </location>
    <ligand>
        <name>Mg(2+)</name>
        <dbReference type="ChEBI" id="CHEBI:18420"/>
        <label>1</label>
    </ligand>
</feature>
<dbReference type="Gene3D" id="3.40.50.1000">
    <property type="entry name" value="HAD superfamily/HAD-like"/>
    <property type="match status" value="1"/>
</dbReference>
<feature type="transmembrane region" description="Helical" evidence="19">
    <location>
        <begin position="172"/>
        <end position="190"/>
    </location>
</feature>
<dbReference type="NCBIfam" id="TIGR01484">
    <property type="entry name" value="HAD-SF-IIB"/>
    <property type="match status" value="1"/>
</dbReference>
<evidence type="ECO:0000256" key="8">
    <source>
        <dbReference type="ARBA" id="ARBA00022475"/>
    </source>
</evidence>
<reference evidence="21 22" key="1">
    <citation type="journal article" date="2016" name="Nat. Commun.">
        <title>Thousands of microbial genomes shed light on interconnected biogeochemical processes in an aquifer system.</title>
        <authorList>
            <person name="Anantharaman K."/>
            <person name="Brown C.T."/>
            <person name="Hug L.A."/>
            <person name="Sharon I."/>
            <person name="Castelle C.J."/>
            <person name="Probst A.J."/>
            <person name="Thomas B.C."/>
            <person name="Singh A."/>
            <person name="Wilkins M.J."/>
            <person name="Karaoz U."/>
            <person name="Brodie E.L."/>
            <person name="Williams K.H."/>
            <person name="Hubbard S.S."/>
            <person name="Banfield J.F."/>
        </authorList>
    </citation>
    <scope>NUCLEOTIDE SEQUENCE [LARGE SCALE GENOMIC DNA]</scope>
</reference>
<evidence type="ECO:0000256" key="12">
    <source>
        <dbReference type="ARBA" id="ARBA00022842"/>
    </source>
</evidence>
<evidence type="ECO:0000256" key="2">
    <source>
        <dbReference type="ARBA" id="ARBA00004651"/>
    </source>
</evidence>
<keyword evidence="9" id="KW-0963">Cytoplasm</keyword>